<dbReference type="InterPro" id="IPR011057">
    <property type="entry name" value="Mss4-like_sf"/>
</dbReference>
<organism evidence="6 7">
    <name type="scientific">Amniculicola lignicola CBS 123094</name>
    <dbReference type="NCBI Taxonomy" id="1392246"/>
    <lineage>
        <taxon>Eukaryota</taxon>
        <taxon>Fungi</taxon>
        <taxon>Dikarya</taxon>
        <taxon>Ascomycota</taxon>
        <taxon>Pezizomycotina</taxon>
        <taxon>Dothideomycetes</taxon>
        <taxon>Pleosporomycetidae</taxon>
        <taxon>Pleosporales</taxon>
        <taxon>Amniculicolaceae</taxon>
        <taxon>Amniculicola</taxon>
    </lineage>
</organism>
<dbReference type="SUPFAM" id="SSF51316">
    <property type="entry name" value="Mss4-like"/>
    <property type="match status" value="1"/>
</dbReference>
<proteinExistence type="inferred from homology"/>
<evidence type="ECO:0000313" key="7">
    <source>
        <dbReference type="Proteomes" id="UP000799779"/>
    </source>
</evidence>
<dbReference type="GO" id="GO:0046872">
    <property type="term" value="F:metal ion binding"/>
    <property type="evidence" value="ECO:0007669"/>
    <property type="project" value="UniProtKB-KW"/>
</dbReference>
<gene>
    <name evidence="6" type="ORF">P154DRAFT_595893</name>
</gene>
<dbReference type="Gene3D" id="2.170.150.70">
    <property type="match status" value="1"/>
</dbReference>
<dbReference type="OrthoDB" id="406544at2759"/>
<dbReference type="GO" id="GO:0016846">
    <property type="term" value="F:carbon-sulfur lyase activity"/>
    <property type="evidence" value="ECO:0007669"/>
    <property type="project" value="InterPro"/>
</dbReference>
<evidence type="ECO:0000256" key="3">
    <source>
        <dbReference type="ARBA" id="ARBA00022833"/>
    </source>
</evidence>
<feature type="domain" description="CENP-V/GFA" evidence="5">
    <location>
        <begin position="5"/>
        <end position="134"/>
    </location>
</feature>
<dbReference type="Pfam" id="PF04828">
    <property type="entry name" value="GFA"/>
    <property type="match status" value="1"/>
</dbReference>
<accession>A0A6A5WK08</accession>
<dbReference type="Proteomes" id="UP000799779">
    <property type="component" value="Unassembled WGS sequence"/>
</dbReference>
<evidence type="ECO:0000259" key="5">
    <source>
        <dbReference type="PROSITE" id="PS51891"/>
    </source>
</evidence>
<evidence type="ECO:0000313" key="6">
    <source>
        <dbReference type="EMBL" id="KAF2001787.1"/>
    </source>
</evidence>
<protein>
    <recommendedName>
        <fullName evidence="5">CENP-V/GFA domain-containing protein</fullName>
    </recommendedName>
</protein>
<dbReference type="EMBL" id="ML977581">
    <property type="protein sequence ID" value="KAF2001787.1"/>
    <property type="molecule type" value="Genomic_DNA"/>
</dbReference>
<sequence length="164" mass="18488">MPKTLNGSCHCRTVKFTVQSQTPVPYQQCACSICRKLGGPAGTINVGGVASTLQIINGHSSIRKYHALKDHSDPDNAERFDSERNFCGLCGTMLWLYDKAFPELIHPFASAVDTDLTSPPSMVCIMESHKPRWAKWPEGDKTVYVEYLDESLEDWHKKHGLYWN</sequence>
<comment type="similarity">
    <text evidence="1">Belongs to the Gfa family.</text>
</comment>
<dbReference type="InterPro" id="IPR006913">
    <property type="entry name" value="CENP-V/GFA"/>
</dbReference>
<dbReference type="AlphaFoldDB" id="A0A6A5WK08"/>
<reference evidence="6" key="1">
    <citation type="journal article" date="2020" name="Stud. Mycol.">
        <title>101 Dothideomycetes genomes: a test case for predicting lifestyles and emergence of pathogens.</title>
        <authorList>
            <person name="Haridas S."/>
            <person name="Albert R."/>
            <person name="Binder M."/>
            <person name="Bloem J."/>
            <person name="Labutti K."/>
            <person name="Salamov A."/>
            <person name="Andreopoulos B."/>
            <person name="Baker S."/>
            <person name="Barry K."/>
            <person name="Bills G."/>
            <person name="Bluhm B."/>
            <person name="Cannon C."/>
            <person name="Castanera R."/>
            <person name="Culley D."/>
            <person name="Daum C."/>
            <person name="Ezra D."/>
            <person name="Gonzalez J."/>
            <person name="Henrissat B."/>
            <person name="Kuo A."/>
            <person name="Liang C."/>
            <person name="Lipzen A."/>
            <person name="Lutzoni F."/>
            <person name="Magnuson J."/>
            <person name="Mondo S."/>
            <person name="Nolan M."/>
            <person name="Ohm R."/>
            <person name="Pangilinan J."/>
            <person name="Park H.-J."/>
            <person name="Ramirez L."/>
            <person name="Alfaro M."/>
            <person name="Sun H."/>
            <person name="Tritt A."/>
            <person name="Yoshinaga Y."/>
            <person name="Zwiers L.-H."/>
            <person name="Turgeon B."/>
            <person name="Goodwin S."/>
            <person name="Spatafora J."/>
            <person name="Crous P."/>
            <person name="Grigoriev I."/>
        </authorList>
    </citation>
    <scope>NUCLEOTIDE SEQUENCE</scope>
    <source>
        <strain evidence="6">CBS 123094</strain>
    </source>
</reference>
<keyword evidence="3" id="KW-0862">Zinc</keyword>
<evidence type="ECO:0000256" key="2">
    <source>
        <dbReference type="ARBA" id="ARBA00022723"/>
    </source>
</evidence>
<dbReference type="PANTHER" id="PTHR33337">
    <property type="entry name" value="GFA DOMAIN-CONTAINING PROTEIN"/>
    <property type="match status" value="1"/>
</dbReference>
<dbReference type="PANTHER" id="PTHR33337:SF44">
    <property type="entry name" value="DUF636 DOMAIN PROTEIN (AFU_ORTHOLOGUE AFUA_1G09754)"/>
    <property type="match status" value="1"/>
</dbReference>
<dbReference type="PROSITE" id="PS51891">
    <property type="entry name" value="CENP_V_GFA"/>
    <property type="match status" value="1"/>
</dbReference>
<keyword evidence="4" id="KW-0456">Lyase</keyword>
<evidence type="ECO:0000256" key="4">
    <source>
        <dbReference type="ARBA" id="ARBA00023239"/>
    </source>
</evidence>
<keyword evidence="7" id="KW-1185">Reference proteome</keyword>
<keyword evidence="2" id="KW-0479">Metal-binding</keyword>
<evidence type="ECO:0000256" key="1">
    <source>
        <dbReference type="ARBA" id="ARBA00005495"/>
    </source>
</evidence>
<name>A0A6A5WK08_9PLEO</name>